<reference evidence="1 2" key="2">
    <citation type="journal article" date="2017" name="Front. Plant Sci.">
        <title>Gene Classification and Mining of Molecular Markers Useful in Red Clover (Trifolium pratense) Breeding.</title>
        <authorList>
            <person name="Istvanek J."/>
            <person name="Dluhosova J."/>
            <person name="Dluhos P."/>
            <person name="Patkova L."/>
            <person name="Nedelnik J."/>
            <person name="Repkova J."/>
        </authorList>
    </citation>
    <scope>NUCLEOTIDE SEQUENCE [LARGE SCALE GENOMIC DNA]</scope>
    <source>
        <strain evidence="2">cv. Tatra</strain>
        <tissue evidence="1">Young leaves</tissue>
    </source>
</reference>
<reference evidence="1 2" key="1">
    <citation type="journal article" date="2014" name="Am. J. Bot.">
        <title>Genome assembly and annotation for red clover (Trifolium pratense; Fabaceae).</title>
        <authorList>
            <person name="Istvanek J."/>
            <person name="Jaros M."/>
            <person name="Krenek A."/>
            <person name="Repkova J."/>
        </authorList>
    </citation>
    <scope>NUCLEOTIDE SEQUENCE [LARGE SCALE GENOMIC DNA]</scope>
    <source>
        <strain evidence="2">cv. Tatra</strain>
        <tissue evidence="1">Young leaves</tissue>
    </source>
</reference>
<accession>A0A2K3NR10</accession>
<sequence>MSILLRFDFEVIYKVGVDNKVADALSRHEDAAVNAMLSFPIWTQGRQLQQEVLQDPTLKSIIEAIQSDLSSKLGFVLKGEVLFYKNCLVILPKSPIILRICLKNFIPLPHEATLLTY</sequence>
<organism evidence="1 2">
    <name type="scientific">Trifolium pratense</name>
    <name type="common">Red clover</name>
    <dbReference type="NCBI Taxonomy" id="57577"/>
    <lineage>
        <taxon>Eukaryota</taxon>
        <taxon>Viridiplantae</taxon>
        <taxon>Streptophyta</taxon>
        <taxon>Embryophyta</taxon>
        <taxon>Tracheophyta</taxon>
        <taxon>Spermatophyta</taxon>
        <taxon>Magnoliopsida</taxon>
        <taxon>eudicotyledons</taxon>
        <taxon>Gunneridae</taxon>
        <taxon>Pentapetalae</taxon>
        <taxon>rosids</taxon>
        <taxon>fabids</taxon>
        <taxon>Fabales</taxon>
        <taxon>Fabaceae</taxon>
        <taxon>Papilionoideae</taxon>
        <taxon>50 kb inversion clade</taxon>
        <taxon>NPAAA clade</taxon>
        <taxon>Hologalegina</taxon>
        <taxon>IRL clade</taxon>
        <taxon>Trifolieae</taxon>
        <taxon>Trifolium</taxon>
    </lineage>
</organism>
<dbReference type="EMBL" id="ASHM01000824">
    <property type="protein sequence ID" value="PNY05476.1"/>
    <property type="molecule type" value="Genomic_DNA"/>
</dbReference>
<protein>
    <submittedName>
        <fullName evidence="1">Uncharacterized protein</fullName>
    </submittedName>
</protein>
<proteinExistence type="predicted"/>
<dbReference type="AlphaFoldDB" id="A0A2K3NR10"/>
<evidence type="ECO:0000313" key="2">
    <source>
        <dbReference type="Proteomes" id="UP000236291"/>
    </source>
</evidence>
<comment type="caution">
    <text evidence="1">The sequence shown here is derived from an EMBL/GenBank/DDBJ whole genome shotgun (WGS) entry which is preliminary data.</text>
</comment>
<dbReference type="Proteomes" id="UP000236291">
    <property type="component" value="Unassembled WGS sequence"/>
</dbReference>
<gene>
    <name evidence="1" type="ORF">L195_g001928</name>
</gene>
<name>A0A2K3NR10_TRIPR</name>
<evidence type="ECO:0000313" key="1">
    <source>
        <dbReference type="EMBL" id="PNY05476.1"/>
    </source>
</evidence>